<keyword evidence="2" id="KW-1185">Reference proteome</keyword>
<reference evidence="1 2" key="1">
    <citation type="journal article" date="2020" name="Mol. Plant">
        <title>The Chromosome-Based Rubber Tree Genome Provides New Insights into Spurge Genome Evolution and Rubber Biosynthesis.</title>
        <authorList>
            <person name="Liu J."/>
            <person name="Shi C."/>
            <person name="Shi C.C."/>
            <person name="Li W."/>
            <person name="Zhang Q.J."/>
            <person name="Zhang Y."/>
            <person name="Li K."/>
            <person name="Lu H.F."/>
            <person name="Shi C."/>
            <person name="Zhu S.T."/>
            <person name="Xiao Z.Y."/>
            <person name="Nan H."/>
            <person name="Yue Y."/>
            <person name="Zhu X.G."/>
            <person name="Wu Y."/>
            <person name="Hong X.N."/>
            <person name="Fan G.Y."/>
            <person name="Tong Y."/>
            <person name="Zhang D."/>
            <person name="Mao C.L."/>
            <person name="Liu Y.L."/>
            <person name="Hao S.J."/>
            <person name="Liu W.Q."/>
            <person name="Lv M.Q."/>
            <person name="Zhang H.B."/>
            <person name="Liu Y."/>
            <person name="Hu-Tang G.R."/>
            <person name="Wang J.P."/>
            <person name="Wang J.H."/>
            <person name="Sun Y.H."/>
            <person name="Ni S.B."/>
            <person name="Chen W.B."/>
            <person name="Zhang X.C."/>
            <person name="Jiao Y.N."/>
            <person name="Eichler E.E."/>
            <person name="Li G.H."/>
            <person name="Liu X."/>
            <person name="Gao L.Z."/>
        </authorList>
    </citation>
    <scope>NUCLEOTIDE SEQUENCE [LARGE SCALE GENOMIC DNA]</scope>
    <source>
        <strain evidence="2">cv. GT1</strain>
        <tissue evidence="1">Leaf</tissue>
    </source>
</reference>
<sequence>MGEEYANCFTKEASLKGKDSGIPLRTFKNKIDVYDGLLTMESDYEICRFSIFDAMTYHNDVLAICYLDVIDECVNEMFELSDEDPLKVALCHELENQKGSLPLVKGWKRF</sequence>
<comment type="caution">
    <text evidence="1">The sequence shown here is derived from an EMBL/GenBank/DDBJ whole genome shotgun (WGS) entry which is preliminary data.</text>
</comment>
<dbReference type="AlphaFoldDB" id="A0A6A6MU61"/>
<proteinExistence type="predicted"/>
<protein>
    <submittedName>
        <fullName evidence="1">Uncharacterized protein</fullName>
    </submittedName>
</protein>
<dbReference type="Proteomes" id="UP000467840">
    <property type="component" value="Chromosome 15"/>
</dbReference>
<organism evidence="1 2">
    <name type="scientific">Hevea brasiliensis</name>
    <name type="common">Para rubber tree</name>
    <name type="synonym">Siphonia brasiliensis</name>
    <dbReference type="NCBI Taxonomy" id="3981"/>
    <lineage>
        <taxon>Eukaryota</taxon>
        <taxon>Viridiplantae</taxon>
        <taxon>Streptophyta</taxon>
        <taxon>Embryophyta</taxon>
        <taxon>Tracheophyta</taxon>
        <taxon>Spermatophyta</taxon>
        <taxon>Magnoliopsida</taxon>
        <taxon>eudicotyledons</taxon>
        <taxon>Gunneridae</taxon>
        <taxon>Pentapetalae</taxon>
        <taxon>rosids</taxon>
        <taxon>fabids</taxon>
        <taxon>Malpighiales</taxon>
        <taxon>Euphorbiaceae</taxon>
        <taxon>Crotonoideae</taxon>
        <taxon>Micrandreae</taxon>
        <taxon>Hevea</taxon>
    </lineage>
</organism>
<accession>A0A6A6MU61</accession>
<evidence type="ECO:0000313" key="2">
    <source>
        <dbReference type="Proteomes" id="UP000467840"/>
    </source>
</evidence>
<dbReference type="EMBL" id="JAAGAX010000005">
    <property type="protein sequence ID" value="KAF2315856.1"/>
    <property type="molecule type" value="Genomic_DNA"/>
</dbReference>
<gene>
    <name evidence="1" type="ORF">GH714_040434</name>
</gene>
<name>A0A6A6MU61_HEVBR</name>
<evidence type="ECO:0000313" key="1">
    <source>
        <dbReference type="EMBL" id="KAF2315856.1"/>
    </source>
</evidence>